<keyword evidence="4" id="KW-0808">Transferase</keyword>
<dbReference type="SMART" id="SM00252">
    <property type="entry name" value="SH2"/>
    <property type="match status" value="1"/>
</dbReference>
<dbReference type="PANTHER" id="PTHR19969:SF5">
    <property type="entry name" value="CRK-LIKE PROTEIN"/>
    <property type="match status" value="1"/>
</dbReference>
<comment type="caution">
    <text evidence="4">The sequence shown here is derived from an EMBL/GenBank/DDBJ whole genome shotgun (WGS) entry which is preliminary data.</text>
</comment>
<dbReference type="InterPro" id="IPR036860">
    <property type="entry name" value="SH2_dom_sf"/>
</dbReference>
<dbReference type="Gene3D" id="3.30.505.10">
    <property type="entry name" value="SH2 domain"/>
    <property type="match status" value="1"/>
</dbReference>
<dbReference type="InterPro" id="IPR000980">
    <property type="entry name" value="SH2"/>
</dbReference>
<dbReference type="GO" id="GO:0007167">
    <property type="term" value="P:enzyme-linked receptor protein signaling pathway"/>
    <property type="evidence" value="ECO:0007669"/>
    <property type="project" value="TreeGrafter"/>
</dbReference>
<evidence type="ECO:0000259" key="3">
    <source>
        <dbReference type="PROSITE" id="PS50001"/>
    </source>
</evidence>
<dbReference type="AlphaFoldDB" id="A0A8E0S1N8"/>
<dbReference type="GO" id="GO:0030971">
    <property type="term" value="F:receptor tyrosine kinase binding"/>
    <property type="evidence" value="ECO:0007669"/>
    <property type="project" value="TreeGrafter"/>
</dbReference>
<keyword evidence="4" id="KW-0418">Kinase</keyword>
<dbReference type="EMBL" id="LUCM01004398">
    <property type="protein sequence ID" value="KAA0194395.1"/>
    <property type="molecule type" value="Genomic_DNA"/>
</dbReference>
<dbReference type="InterPro" id="IPR051184">
    <property type="entry name" value="Tyrosine-phos_adapter"/>
</dbReference>
<proteinExistence type="predicted"/>
<keyword evidence="1 2" id="KW-0727">SH2 domain</keyword>
<dbReference type="GO" id="GO:0035591">
    <property type="term" value="F:signaling adaptor activity"/>
    <property type="evidence" value="ECO:0007669"/>
    <property type="project" value="TreeGrafter"/>
</dbReference>
<keyword evidence="5" id="KW-1185">Reference proteome</keyword>
<dbReference type="SUPFAM" id="SSF55550">
    <property type="entry name" value="SH2 domain"/>
    <property type="match status" value="1"/>
</dbReference>
<evidence type="ECO:0000256" key="1">
    <source>
        <dbReference type="ARBA" id="ARBA00022999"/>
    </source>
</evidence>
<dbReference type="GO" id="GO:0016477">
    <property type="term" value="P:cell migration"/>
    <property type="evidence" value="ECO:0007669"/>
    <property type="project" value="TreeGrafter"/>
</dbReference>
<organism evidence="4 5">
    <name type="scientific">Fasciolopsis buskii</name>
    <dbReference type="NCBI Taxonomy" id="27845"/>
    <lineage>
        <taxon>Eukaryota</taxon>
        <taxon>Metazoa</taxon>
        <taxon>Spiralia</taxon>
        <taxon>Lophotrochozoa</taxon>
        <taxon>Platyhelminthes</taxon>
        <taxon>Trematoda</taxon>
        <taxon>Digenea</taxon>
        <taxon>Plagiorchiida</taxon>
        <taxon>Echinostomata</taxon>
        <taxon>Echinostomatoidea</taxon>
        <taxon>Fasciolidae</taxon>
        <taxon>Fasciolopsis</taxon>
    </lineage>
</organism>
<evidence type="ECO:0000256" key="2">
    <source>
        <dbReference type="PROSITE-ProRule" id="PRU00191"/>
    </source>
</evidence>
<feature type="domain" description="SH2" evidence="3">
    <location>
        <begin position="61"/>
        <end position="128"/>
    </location>
</feature>
<evidence type="ECO:0000313" key="4">
    <source>
        <dbReference type="EMBL" id="KAA0194395.1"/>
    </source>
</evidence>
<dbReference type="OrthoDB" id="535945at2759"/>
<evidence type="ECO:0000313" key="5">
    <source>
        <dbReference type="Proteomes" id="UP000728185"/>
    </source>
</evidence>
<dbReference type="PROSITE" id="PS50001">
    <property type="entry name" value="SH2"/>
    <property type="match status" value="1"/>
</dbReference>
<accession>A0A8E0S1N8</accession>
<dbReference type="Proteomes" id="UP000728185">
    <property type="component" value="Unassembled WGS sequence"/>
</dbReference>
<dbReference type="GO" id="GO:0005737">
    <property type="term" value="C:cytoplasm"/>
    <property type="evidence" value="ECO:0007669"/>
    <property type="project" value="TreeGrafter"/>
</dbReference>
<reference evidence="4" key="1">
    <citation type="submission" date="2019-05" db="EMBL/GenBank/DDBJ databases">
        <title>Annotation for the trematode Fasciolopsis buski.</title>
        <authorList>
            <person name="Choi Y.-J."/>
        </authorList>
    </citation>
    <scope>NUCLEOTIDE SEQUENCE</scope>
    <source>
        <strain evidence="4">HT</strain>
        <tissue evidence="4">Whole worm</tissue>
    </source>
</reference>
<protein>
    <submittedName>
        <fullName evidence="4">Tyrosine-protein kinase</fullName>
    </submittedName>
</protein>
<dbReference type="Pfam" id="PF00017">
    <property type="entry name" value="SH2"/>
    <property type="match status" value="1"/>
</dbReference>
<dbReference type="GO" id="GO:0016301">
    <property type="term" value="F:kinase activity"/>
    <property type="evidence" value="ECO:0007669"/>
    <property type="project" value="UniProtKB-KW"/>
</dbReference>
<sequence>MEQQALLGDFFALQNVCTTIHLSFVSLITPQGQSVMEALSGPMRAHLRHLVYKELHLCQPWYHHTIRRREAEHRLAEDGNYEGSFLVRFRREDATFVLSLCCQSAPKHYKIEERFGRLSIEDDRSLSSQARWITMQITQTGGSPKFHTITFG</sequence>
<gene>
    <name evidence="4" type="ORF">FBUS_05515</name>
</gene>
<dbReference type="PANTHER" id="PTHR19969">
    <property type="entry name" value="SH2-SH3 ADAPTOR PROTEIN-RELATED"/>
    <property type="match status" value="1"/>
</dbReference>
<name>A0A8E0S1N8_9TREM</name>